<feature type="compositionally biased region" description="Basic and acidic residues" evidence="1">
    <location>
        <begin position="37"/>
        <end position="47"/>
    </location>
</feature>
<keyword evidence="2" id="KW-1185">Reference proteome</keyword>
<feature type="compositionally biased region" description="Acidic residues" evidence="1">
    <location>
        <begin position="1"/>
        <end position="10"/>
    </location>
</feature>
<dbReference type="InterPro" id="IPR027417">
    <property type="entry name" value="P-loop_NTPase"/>
</dbReference>
<gene>
    <name evidence="3" type="primary">LOC116295252</name>
</gene>
<reference evidence="3" key="1">
    <citation type="submission" date="2025-08" db="UniProtKB">
        <authorList>
            <consortium name="RefSeq"/>
        </authorList>
    </citation>
    <scope>IDENTIFICATION</scope>
    <source>
        <tissue evidence="3">Tentacle</tissue>
    </source>
</reference>
<dbReference type="Pfam" id="PF14617">
    <property type="entry name" value="CMS1"/>
    <property type="match status" value="1"/>
</dbReference>
<proteinExistence type="predicted"/>
<dbReference type="PANTHER" id="PTHR24030:SF0">
    <property type="entry name" value="PROTEIN CMSS1"/>
    <property type="match status" value="1"/>
</dbReference>
<sequence>MADDLDDEWWLEDKKHNESSENQENDKKKAKKRKNSQRSERHVKGRDEDVDDENTKKKKKRKRRPKTEDITKELHGKSILNALWDTFSKSCSSKLTPLELDDLKIDDSCCLTEDSIHTGDVSELPSYLEKVIPYWKEQVEKMNKKKTTGSPLLLFVTSAATRAVELNKVLEKFKGDAKTVKLFAKHFKIEEQIKFLDSHVVHLGIGTPNRILKLLSNDSLKTSKTKYVIIDWTWRDQKLRSIADMPEVKEDLNHLLQKFVFPLAKSGKIKVGLF</sequence>
<dbReference type="OrthoDB" id="1929311at2759"/>
<dbReference type="KEGG" id="aten:116295252"/>
<dbReference type="InterPro" id="IPR032704">
    <property type="entry name" value="Cms1"/>
</dbReference>
<accession>A0A6P8I202</accession>
<dbReference type="GO" id="GO:0030686">
    <property type="term" value="C:90S preribosome"/>
    <property type="evidence" value="ECO:0007669"/>
    <property type="project" value="TreeGrafter"/>
</dbReference>
<dbReference type="RefSeq" id="XP_031558885.1">
    <property type="nucleotide sequence ID" value="XM_031703025.1"/>
</dbReference>
<dbReference type="Gene3D" id="3.40.50.300">
    <property type="entry name" value="P-loop containing nucleotide triphosphate hydrolases"/>
    <property type="match status" value="1"/>
</dbReference>
<dbReference type="FunCoup" id="A0A6P8I202">
    <property type="interactions" value="463"/>
</dbReference>
<dbReference type="GO" id="GO:0005634">
    <property type="term" value="C:nucleus"/>
    <property type="evidence" value="ECO:0007669"/>
    <property type="project" value="TreeGrafter"/>
</dbReference>
<feature type="compositionally biased region" description="Basic residues" evidence="1">
    <location>
        <begin position="56"/>
        <end position="65"/>
    </location>
</feature>
<dbReference type="Proteomes" id="UP000515163">
    <property type="component" value="Unplaced"/>
</dbReference>
<feature type="region of interest" description="Disordered" evidence="1">
    <location>
        <begin position="1"/>
        <end position="70"/>
    </location>
</feature>
<protein>
    <submittedName>
        <fullName evidence="3">Protein CMSS1-like</fullName>
    </submittedName>
</protein>
<evidence type="ECO:0000256" key="1">
    <source>
        <dbReference type="SAM" id="MobiDB-lite"/>
    </source>
</evidence>
<feature type="compositionally biased region" description="Basic and acidic residues" evidence="1">
    <location>
        <begin position="11"/>
        <end position="27"/>
    </location>
</feature>
<dbReference type="PANTHER" id="PTHR24030">
    <property type="entry name" value="PROTEIN CMSS1"/>
    <property type="match status" value="1"/>
</dbReference>
<name>A0A6P8I202_ACTTE</name>
<dbReference type="AlphaFoldDB" id="A0A6P8I202"/>
<dbReference type="GeneID" id="116295252"/>
<organism evidence="2 3">
    <name type="scientific">Actinia tenebrosa</name>
    <name type="common">Australian red waratah sea anemone</name>
    <dbReference type="NCBI Taxonomy" id="6105"/>
    <lineage>
        <taxon>Eukaryota</taxon>
        <taxon>Metazoa</taxon>
        <taxon>Cnidaria</taxon>
        <taxon>Anthozoa</taxon>
        <taxon>Hexacorallia</taxon>
        <taxon>Actiniaria</taxon>
        <taxon>Actiniidae</taxon>
        <taxon>Actinia</taxon>
    </lineage>
</organism>
<evidence type="ECO:0000313" key="2">
    <source>
        <dbReference type="Proteomes" id="UP000515163"/>
    </source>
</evidence>
<evidence type="ECO:0000313" key="3">
    <source>
        <dbReference type="RefSeq" id="XP_031558885.1"/>
    </source>
</evidence>
<dbReference type="InParanoid" id="A0A6P8I202"/>